<protein>
    <recommendedName>
        <fullName evidence="3">Phage tail tape measure protein domain-containing protein</fullName>
    </recommendedName>
</protein>
<reference evidence="4 5" key="1">
    <citation type="submission" date="2018-08" db="EMBL/GenBank/DDBJ databases">
        <title>Complete genome sequencing of Blastochloris tepida GI.</title>
        <authorList>
            <person name="Tsukatani Y."/>
            <person name="Mori H."/>
        </authorList>
    </citation>
    <scope>NUCLEOTIDE SEQUENCE [LARGE SCALE GENOMIC DNA]</scope>
    <source>
        <strain evidence="4 5">GI</strain>
    </source>
</reference>
<dbReference type="OrthoDB" id="8019720at2"/>
<accession>A0A348G022</accession>
<sequence>MSTLDVALRLRLINLLNGPSAAAKKELQGITDAAKRLNGVRSDRLARDLARTKGEAAGSERAIQRLGQSARRLETVRLDRLANDLKRVSGAAREASGAIEKLKTRTPAGGHGKASGGDSAFLFPGLPLGPLAGAVSGYTAGRAVQRTFKDFAELDRRMTRLGNTAEATKDQTAAATAEVRAIAKEYGMPVEGVLVGLEALVAQGNSLSESLIKVRSASLAAHASGAAVDDMANSVNALNKHLGITNELMPDALDISAKGGKLGQFELKDMAHYLPSMAPAAAPIVGKGLEGLRRLIAALQTVRAGTGDSAEAATALNNLLAKMESKETIKNFKDFGIDLPKALAKARKEGKDLLEVFTDLAEKALKGDMSKITQLIGDWEFQKAVRALIGQRAEYRRFFAELANSQGTVARDAASVSSDAQSSIDRLSNAWNAASVAIGKFTAESTPAIAALEGLGHMLDLWRGDPEALRKEQQRAGSPKPFDEFVARTRADRHRRDRDEEIRKIEEGLAAGSYSTAKPGPNWPSPREHAEKYLEKLRLEREADEATRQAALERLDMIDLMAGFQPGTGPAADARRSMQGVTEAIRTEGEKAVSWAEEYAQRIRQMFDFTATPTISPRFAPAGNGAPGTSSGGSAAPGSVVPSTSAPTWQPTPPRRQSAAPRPVRVVINVNGGSDSKATAREVARQFARLGNSHGALFDTV</sequence>
<feature type="coiled-coil region" evidence="1">
    <location>
        <begin position="529"/>
        <end position="556"/>
    </location>
</feature>
<gene>
    <name evidence="4" type="ORF">BLTE_15900</name>
</gene>
<dbReference type="RefSeq" id="WP_126399113.1">
    <property type="nucleotide sequence ID" value="NZ_AP018907.1"/>
</dbReference>
<feature type="compositionally biased region" description="Low complexity" evidence="2">
    <location>
        <begin position="620"/>
        <end position="643"/>
    </location>
</feature>
<organism evidence="4 5">
    <name type="scientific">Blastochloris tepida</name>
    <dbReference type="NCBI Taxonomy" id="2233851"/>
    <lineage>
        <taxon>Bacteria</taxon>
        <taxon>Pseudomonadati</taxon>
        <taxon>Pseudomonadota</taxon>
        <taxon>Alphaproteobacteria</taxon>
        <taxon>Hyphomicrobiales</taxon>
        <taxon>Blastochloridaceae</taxon>
        <taxon>Blastochloris</taxon>
    </lineage>
</organism>
<feature type="region of interest" description="Disordered" evidence="2">
    <location>
        <begin position="618"/>
        <end position="664"/>
    </location>
</feature>
<dbReference type="EMBL" id="AP018907">
    <property type="protein sequence ID" value="BBF92905.1"/>
    <property type="molecule type" value="Genomic_DNA"/>
</dbReference>
<evidence type="ECO:0000259" key="3">
    <source>
        <dbReference type="Pfam" id="PF10145"/>
    </source>
</evidence>
<keyword evidence="1" id="KW-0175">Coiled coil</keyword>
<keyword evidence="5" id="KW-1185">Reference proteome</keyword>
<name>A0A348G022_9HYPH</name>
<dbReference type="Proteomes" id="UP000266934">
    <property type="component" value="Chromosome"/>
</dbReference>
<dbReference type="KEGG" id="blag:BLTE_15900"/>
<dbReference type="AlphaFoldDB" id="A0A348G022"/>
<dbReference type="NCBIfam" id="TIGR01760">
    <property type="entry name" value="tape_meas_TP901"/>
    <property type="match status" value="1"/>
</dbReference>
<dbReference type="Pfam" id="PF10145">
    <property type="entry name" value="PhageMin_Tail"/>
    <property type="match status" value="1"/>
</dbReference>
<evidence type="ECO:0000313" key="5">
    <source>
        <dbReference type="Proteomes" id="UP000266934"/>
    </source>
</evidence>
<evidence type="ECO:0000256" key="1">
    <source>
        <dbReference type="SAM" id="Coils"/>
    </source>
</evidence>
<evidence type="ECO:0000256" key="2">
    <source>
        <dbReference type="SAM" id="MobiDB-lite"/>
    </source>
</evidence>
<evidence type="ECO:0000313" key="4">
    <source>
        <dbReference type="EMBL" id="BBF92905.1"/>
    </source>
</evidence>
<dbReference type="InterPro" id="IPR010090">
    <property type="entry name" value="Phage_tape_meas"/>
</dbReference>
<feature type="region of interest" description="Disordered" evidence="2">
    <location>
        <begin position="490"/>
        <end position="527"/>
    </location>
</feature>
<feature type="domain" description="Phage tail tape measure protein" evidence="3">
    <location>
        <begin position="180"/>
        <end position="366"/>
    </location>
</feature>
<feature type="compositionally biased region" description="Basic and acidic residues" evidence="2">
    <location>
        <begin position="497"/>
        <end position="507"/>
    </location>
</feature>
<proteinExistence type="predicted"/>